<reference evidence="2" key="1">
    <citation type="journal article" date="2020" name="Stud. Mycol.">
        <title>101 Dothideomycetes genomes: a test case for predicting lifestyles and emergence of pathogens.</title>
        <authorList>
            <person name="Haridas S."/>
            <person name="Albert R."/>
            <person name="Binder M."/>
            <person name="Bloem J."/>
            <person name="Labutti K."/>
            <person name="Salamov A."/>
            <person name="Andreopoulos B."/>
            <person name="Baker S."/>
            <person name="Barry K."/>
            <person name="Bills G."/>
            <person name="Bluhm B."/>
            <person name="Cannon C."/>
            <person name="Castanera R."/>
            <person name="Culley D."/>
            <person name="Daum C."/>
            <person name="Ezra D."/>
            <person name="Gonzalez J."/>
            <person name="Henrissat B."/>
            <person name="Kuo A."/>
            <person name="Liang C."/>
            <person name="Lipzen A."/>
            <person name="Lutzoni F."/>
            <person name="Magnuson J."/>
            <person name="Mondo S."/>
            <person name="Nolan M."/>
            <person name="Ohm R."/>
            <person name="Pangilinan J."/>
            <person name="Park H.-J."/>
            <person name="Ramirez L."/>
            <person name="Alfaro M."/>
            <person name="Sun H."/>
            <person name="Tritt A."/>
            <person name="Yoshinaga Y."/>
            <person name="Zwiers L.-H."/>
            <person name="Turgeon B."/>
            <person name="Goodwin S."/>
            <person name="Spatafora J."/>
            <person name="Crous P."/>
            <person name="Grigoriev I."/>
        </authorList>
    </citation>
    <scope>NUCLEOTIDE SEQUENCE</scope>
    <source>
        <strain evidence="2">CBS 113979</strain>
    </source>
</reference>
<dbReference type="AlphaFoldDB" id="A0A6G1H543"/>
<feature type="transmembrane region" description="Helical" evidence="1">
    <location>
        <begin position="20"/>
        <end position="40"/>
    </location>
</feature>
<sequence length="154" mass="17339">MKYDEASNLVELEDTTLNMVLPPLAVGYFVALARAILWAVKVIFVVLEVSGDPSTVTRDVSRAVSVSVFYKCHRRKLPWIVPGDQSIRRQLDRAYRSRSPTSHGVRTRCSDACRGLIDHCQSVLAFFRTKHLLATSSRIQLWDSGCTASVERSR</sequence>
<keyword evidence="1" id="KW-0472">Membrane</keyword>
<evidence type="ECO:0000313" key="2">
    <source>
        <dbReference type="EMBL" id="KAF1988078.1"/>
    </source>
</evidence>
<keyword evidence="1" id="KW-1133">Transmembrane helix</keyword>
<dbReference type="EMBL" id="ML977150">
    <property type="protein sequence ID" value="KAF1988078.1"/>
    <property type="molecule type" value="Genomic_DNA"/>
</dbReference>
<dbReference type="Proteomes" id="UP000800041">
    <property type="component" value="Unassembled WGS sequence"/>
</dbReference>
<proteinExistence type="predicted"/>
<protein>
    <submittedName>
        <fullName evidence="2">Uncharacterized protein</fullName>
    </submittedName>
</protein>
<organism evidence="2 3">
    <name type="scientific">Aulographum hederae CBS 113979</name>
    <dbReference type="NCBI Taxonomy" id="1176131"/>
    <lineage>
        <taxon>Eukaryota</taxon>
        <taxon>Fungi</taxon>
        <taxon>Dikarya</taxon>
        <taxon>Ascomycota</taxon>
        <taxon>Pezizomycotina</taxon>
        <taxon>Dothideomycetes</taxon>
        <taxon>Pleosporomycetidae</taxon>
        <taxon>Aulographales</taxon>
        <taxon>Aulographaceae</taxon>
    </lineage>
</organism>
<accession>A0A6G1H543</accession>
<evidence type="ECO:0000256" key="1">
    <source>
        <dbReference type="SAM" id="Phobius"/>
    </source>
</evidence>
<gene>
    <name evidence="2" type="ORF">K402DRAFT_40441</name>
</gene>
<name>A0A6G1H543_9PEZI</name>
<evidence type="ECO:0000313" key="3">
    <source>
        <dbReference type="Proteomes" id="UP000800041"/>
    </source>
</evidence>
<keyword evidence="1" id="KW-0812">Transmembrane</keyword>
<keyword evidence="3" id="KW-1185">Reference proteome</keyword>